<name>A0A5C8Z337_9ACTN</name>
<evidence type="ECO:0000313" key="2">
    <source>
        <dbReference type="EMBL" id="TXR51633.1"/>
    </source>
</evidence>
<dbReference type="Proteomes" id="UP000321234">
    <property type="component" value="Unassembled WGS sequence"/>
</dbReference>
<reference evidence="2 3" key="1">
    <citation type="submission" date="2019-07" db="EMBL/GenBank/DDBJ databases">
        <title>Quadrisphaera sp. strain DD2A genome sequencing and assembly.</title>
        <authorList>
            <person name="Kim I."/>
        </authorList>
    </citation>
    <scope>NUCLEOTIDE SEQUENCE [LARGE SCALE GENOMIC DNA]</scope>
    <source>
        <strain evidence="2 3">DD2A</strain>
    </source>
</reference>
<dbReference type="PANTHER" id="PTHR12110">
    <property type="entry name" value="HYDROXYPYRUVATE ISOMERASE"/>
    <property type="match status" value="1"/>
</dbReference>
<comment type="caution">
    <text evidence="2">The sequence shown here is derived from an EMBL/GenBank/DDBJ whole genome shotgun (WGS) entry which is preliminary data.</text>
</comment>
<sequence>MRQLGLTATEFGPEGFLPVDPADRAAVLRENGLAAVGGFVPVVLHDPQRDPLPALQSELEAFTAAGAGVVVLSADSGLTGYDERVELDELGWTTLLTNLVRLRDAAAAVGVLAVLHPHVGTLVESEDDVERVLAGCDVGLCLDSGHLLIGGTDPVALAQAHPERIRHVHLKDVDAATAQRVRRGELTYYQAVQEGLYRPLGQGDVDVRSLLRSLLAAGYDGWFVLEQDTVLQLLPEDGEGPVADASASADHLRQLAAELA</sequence>
<dbReference type="PANTHER" id="PTHR12110:SF41">
    <property type="entry name" value="INOSOSE DEHYDRATASE"/>
    <property type="match status" value="1"/>
</dbReference>
<dbReference type="InterPro" id="IPR050312">
    <property type="entry name" value="IolE/XylAMocC-like"/>
</dbReference>
<dbReference type="Gene3D" id="3.20.20.150">
    <property type="entry name" value="Divalent-metal-dependent TIM barrel enzymes"/>
    <property type="match status" value="1"/>
</dbReference>
<keyword evidence="3" id="KW-1185">Reference proteome</keyword>
<dbReference type="OrthoDB" id="104997at2"/>
<dbReference type="Pfam" id="PF01261">
    <property type="entry name" value="AP_endonuc_2"/>
    <property type="match status" value="1"/>
</dbReference>
<proteinExistence type="predicted"/>
<dbReference type="InterPro" id="IPR036237">
    <property type="entry name" value="Xyl_isomerase-like_sf"/>
</dbReference>
<accession>A0A5C8Z337</accession>
<dbReference type="EMBL" id="VKAC01000020">
    <property type="protein sequence ID" value="TXR51633.1"/>
    <property type="molecule type" value="Genomic_DNA"/>
</dbReference>
<gene>
    <name evidence="2" type="ORF">FMM08_22095</name>
</gene>
<evidence type="ECO:0000259" key="1">
    <source>
        <dbReference type="Pfam" id="PF01261"/>
    </source>
</evidence>
<dbReference type="InterPro" id="IPR013022">
    <property type="entry name" value="Xyl_isomerase-like_TIM-brl"/>
</dbReference>
<dbReference type="SUPFAM" id="SSF51658">
    <property type="entry name" value="Xylose isomerase-like"/>
    <property type="match status" value="1"/>
</dbReference>
<evidence type="ECO:0000313" key="3">
    <source>
        <dbReference type="Proteomes" id="UP000321234"/>
    </source>
</evidence>
<dbReference type="AlphaFoldDB" id="A0A5C8Z337"/>
<protein>
    <submittedName>
        <fullName evidence="2">TIM barrel protein</fullName>
    </submittedName>
</protein>
<feature type="domain" description="Xylose isomerase-like TIM barrel" evidence="1">
    <location>
        <begin position="24"/>
        <end position="253"/>
    </location>
</feature>
<organism evidence="2 3">
    <name type="scientific">Quadrisphaera setariae</name>
    <dbReference type="NCBI Taxonomy" id="2593304"/>
    <lineage>
        <taxon>Bacteria</taxon>
        <taxon>Bacillati</taxon>
        <taxon>Actinomycetota</taxon>
        <taxon>Actinomycetes</taxon>
        <taxon>Kineosporiales</taxon>
        <taxon>Kineosporiaceae</taxon>
        <taxon>Quadrisphaera</taxon>
    </lineage>
</organism>